<dbReference type="EMBL" id="JBFXLR010000008">
    <property type="protein sequence ID" value="KAL2856280.1"/>
    <property type="molecule type" value="Genomic_DNA"/>
</dbReference>
<dbReference type="InterPro" id="IPR009060">
    <property type="entry name" value="UBA-like_sf"/>
</dbReference>
<keyword evidence="4" id="KW-1185">Reference proteome</keyword>
<dbReference type="SUPFAM" id="SSF46934">
    <property type="entry name" value="UBA-like"/>
    <property type="match status" value="1"/>
</dbReference>
<evidence type="ECO:0008006" key="5">
    <source>
        <dbReference type="Google" id="ProtNLM"/>
    </source>
</evidence>
<feature type="coiled-coil region" evidence="1">
    <location>
        <begin position="500"/>
        <end position="531"/>
    </location>
</feature>
<dbReference type="InterPro" id="IPR055335">
    <property type="entry name" value="Ucp6/RUP1"/>
</dbReference>
<gene>
    <name evidence="3" type="ORF">BJX68DRAFT_230430</name>
</gene>
<dbReference type="GeneID" id="98154369"/>
<evidence type="ECO:0000256" key="2">
    <source>
        <dbReference type="SAM" id="MobiDB-lite"/>
    </source>
</evidence>
<keyword evidence="1" id="KW-0175">Coiled coil</keyword>
<dbReference type="PANTHER" id="PTHR39597">
    <property type="entry name" value="UBA DOMAIN-CONTAINING PROTEIN RUP1"/>
    <property type="match status" value="1"/>
</dbReference>
<organism evidence="3 4">
    <name type="scientific">Aspergillus pseudodeflectus</name>
    <dbReference type="NCBI Taxonomy" id="176178"/>
    <lineage>
        <taxon>Eukaryota</taxon>
        <taxon>Fungi</taxon>
        <taxon>Dikarya</taxon>
        <taxon>Ascomycota</taxon>
        <taxon>Pezizomycotina</taxon>
        <taxon>Eurotiomycetes</taxon>
        <taxon>Eurotiomycetidae</taxon>
        <taxon>Eurotiales</taxon>
        <taxon>Aspergillaceae</taxon>
        <taxon>Aspergillus</taxon>
        <taxon>Aspergillus subgen. Nidulantes</taxon>
    </lineage>
</organism>
<evidence type="ECO:0000313" key="4">
    <source>
        <dbReference type="Proteomes" id="UP001610444"/>
    </source>
</evidence>
<feature type="region of interest" description="Disordered" evidence="2">
    <location>
        <begin position="71"/>
        <end position="117"/>
    </location>
</feature>
<dbReference type="PANTHER" id="PTHR39597:SF1">
    <property type="entry name" value="UBA DOMAIN-CONTAINING PROTEIN RUP1"/>
    <property type="match status" value="1"/>
</dbReference>
<dbReference type="RefSeq" id="XP_070902438.1">
    <property type="nucleotide sequence ID" value="XM_071039205.1"/>
</dbReference>
<evidence type="ECO:0000256" key="1">
    <source>
        <dbReference type="SAM" id="Coils"/>
    </source>
</evidence>
<feature type="region of interest" description="Disordered" evidence="2">
    <location>
        <begin position="683"/>
        <end position="718"/>
    </location>
</feature>
<feature type="region of interest" description="Disordered" evidence="2">
    <location>
        <begin position="532"/>
        <end position="553"/>
    </location>
</feature>
<proteinExistence type="predicted"/>
<accession>A0ABR4KVG5</accession>
<feature type="region of interest" description="Disordered" evidence="2">
    <location>
        <begin position="732"/>
        <end position="779"/>
    </location>
</feature>
<name>A0ABR4KVG5_9EURO</name>
<feature type="compositionally biased region" description="Low complexity" evidence="2">
    <location>
        <begin position="757"/>
        <end position="773"/>
    </location>
</feature>
<dbReference type="Proteomes" id="UP001610444">
    <property type="component" value="Unassembled WGS sequence"/>
</dbReference>
<reference evidence="3 4" key="1">
    <citation type="submission" date="2024-07" db="EMBL/GenBank/DDBJ databases">
        <title>Section-level genome sequencing and comparative genomics of Aspergillus sections Usti and Cavernicolus.</title>
        <authorList>
            <consortium name="Lawrence Berkeley National Laboratory"/>
            <person name="Nybo J.L."/>
            <person name="Vesth T.C."/>
            <person name="Theobald S."/>
            <person name="Frisvad J.C."/>
            <person name="Larsen T.O."/>
            <person name="Kjaerboelling I."/>
            <person name="Rothschild-Mancinelli K."/>
            <person name="Lyhne E.K."/>
            <person name="Kogle M.E."/>
            <person name="Barry K."/>
            <person name="Clum A."/>
            <person name="Na H."/>
            <person name="Ledsgaard L."/>
            <person name="Lin J."/>
            <person name="Lipzen A."/>
            <person name="Kuo A."/>
            <person name="Riley R."/>
            <person name="Mondo S."/>
            <person name="LaButti K."/>
            <person name="Haridas S."/>
            <person name="Pangalinan J."/>
            <person name="Salamov A.A."/>
            <person name="Simmons B.A."/>
            <person name="Magnuson J.K."/>
            <person name="Chen J."/>
            <person name="Drula E."/>
            <person name="Henrissat B."/>
            <person name="Wiebenga A."/>
            <person name="Lubbers R.J."/>
            <person name="Gomes A.C."/>
            <person name="Macurrencykelacurrency M.R."/>
            <person name="Stajich J."/>
            <person name="Grigoriev I.V."/>
            <person name="Mortensen U.H."/>
            <person name="De vries R.P."/>
            <person name="Baker S.E."/>
            <person name="Andersen M.R."/>
        </authorList>
    </citation>
    <scope>NUCLEOTIDE SEQUENCE [LARGE SCALE GENOMIC DNA]</scope>
    <source>
        <strain evidence="3 4">CBS 756.74</strain>
    </source>
</reference>
<dbReference type="Gene3D" id="1.10.8.10">
    <property type="entry name" value="DNA helicase RuvA subunit, C-terminal domain"/>
    <property type="match status" value="1"/>
</dbReference>
<dbReference type="CDD" id="cd14273">
    <property type="entry name" value="UBA_TAP-C_like"/>
    <property type="match status" value="1"/>
</dbReference>
<protein>
    <recommendedName>
        <fullName evidence="5">Ubiquitin interaction motif protein</fullName>
    </recommendedName>
</protein>
<evidence type="ECO:0000313" key="3">
    <source>
        <dbReference type="EMBL" id="KAL2856280.1"/>
    </source>
</evidence>
<dbReference type="Pfam" id="PF14555">
    <property type="entry name" value="UBA_4"/>
    <property type="match status" value="1"/>
</dbReference>
<comment type="caution">
    <text evidence="3">The sequence shown here is derived from an EMBL/GenBank/DDBJ whole genome shotgun (WGS) entry which is preliminary data.</text>
</comment>
<sequence>MTSEPSEEAIASFTSITNTSREQAISFLKANDLDASKAINAYFEDPIGPQLLQPTTYQNESTASAYQIEHSDAVPVSPNLIPPSRPPSAMNMKDNTHAPELPPPQVTTQDTKETSDNGLTLAEQEERQLQQAVAMSLNQNLGQQETGVTSSNQKFGRATRDHYDEGAWAMTLFNSSSREIIISPDPVDRKRQASEPAFIRPSQDALHLSGLLTILHSIPLAREALLLRNKALSSYGHDAQWWNGQPINLPKVVTIHEAQDGDTDWDDILHEAQRIMAFLDSTTRAFGSADALAGLKSMSTYDAEGSVSRFLEAWQESAVRADPGNPLTTVFMSMAYKRPLAPYDTPIDKEFYTLEPYVESVHGQTLYDVLDGTMWADSPGEELDDVWLEHIADILVVRLDNTDSAAKAADVKVPATFYPDRYLASCRDISRDYRVQRLEVREDIVRLQHIMDRLSVPKGLAKGFTSQMVLEKAADAAAILGPKGTSGDDAISTAEPGADVQKLAAELRAISQKIEGKLKKLEERKQQAIESLRGSSKFLTEPSDSPGEPPVHKYTLRGVCTEPHVTYVLRRRIPDPETPPSDDYDWWRISFSVDDAKTRQAETGGTSSAPKDADVIGYTAHKVREVEVLRAAREESKNVLLVYANSNAMNFKEEPAPPTLQAFVDADNAAFDAELLDWENNADARQQEQAQEVDWEQTFGSRPAYPSPSIREEGTSEDIAARNVNVFDYQVSSFDDDSATEPGQEMQERAGRPLLSQGAVQPGQGQGQGQDRQSAWDQP</sequence>